<proteinExistence type="inferred from homology"/>
<dbReference type="InterPro" id="IPR010610">
    <property type="entry name" value="EryCIII-like_C"/>
</dbReference>
<feature type="chain" id="PRO_5046753397" evidence="4">
    <location>
        <begin position="24"/>
        <end position="387"/>
    </location>
</feature>
<feature type="domain" description="Erythromycin biosynthesis protein CIII-like N-terminal" evidence="6">
    <location>
        <begin position="22"/>
        <end position="217"/>
    </location>
</feature>
<feature type="domain" description="Erythromycin biosynthesis protein CIII-like C-terminal" evidence="5">
    <location>
        <begin position="238"/>
        <end position="375"/>
    </location>
</feature>
<dbReference type="Proteomes" id="UP001596083">
    <property type="component" value="Unassembled WGS sequence"/>
</dbReference>
<evidence type="ECO:0000259" key="5">
    <source>
        <dbReference type="Pfam" id="PF06722"/>
    </source>
</evidence>
<sequence>MRLLFTTWAWPSHLYALVPTAWACRAAGHEVVVATQPALVRETARCGLPVAAVGHDVDAVAMVRGYVLGAPEHAAAPRGAGPRAMEMFLAHAESMLDGLLALAREFRPDAVVFEPTALAGPPAARALGVPAVRHLYGTDLMARARTVLPGQLAALACRHGLEPADPYGALTLDPTPPGLRMPGAPPSVPVRYVPYNGGGRYPGLPAPDRPRVCVTWGHTMARLAPRHFLLPEAVRALHPLGVEVVAAVSAAQVPLLGRLPDGVRVVVDAPLHTLLDGCAAVVAHGGAGTVLTSLHHGVPLLLVPQLPDHAGHAAAVTAAGAARLLPAADASPGRLREECAALLDDAAARDAARLLRREMLRQPGPDRLAADLAALLGRGRPQGTRTG</sequence>
<keyword evidence="8" id="KW-1185">Reference proteome</keyword>
<dbReference type="Pfam" id="PF21036">
    <property type="entry name" value="EryCIII-like_N"/>
    <property type="match status" value="1"/>
</dbReference>
<reference evidence="8" key="1">
    <citation type="journal article" date="2019" name="Int. J. Syst. Evol. Microbiol.">
        <title>The Global Catalogue of Microorganisms (GCM) 10K type strain sequencing project: providing services to taxonomists for standard genome sequencing and annotation.</title>
        <authorList>
            <consortium name="The Broad Institute Genomics Platform"/>
            <consortium name="The Broad Institute Genome Sequencing Center for Infectious Disease"/>
            <person name="Wu L."/>
            <person name="Ma J."/>
        </authorList>
    </citation>
    <scope>NUCLEOTIDE SEQUENCE [LARGE SCALE GENOMIC DNA]</scope>
    <source>
        <strain evidence="8">CGMCC 4.7304</strain>
    </source>
</reference>
<keyword evidence="4" id="KW-0732">Signal</keyword>
<dbReference type="InterPro" id="IPR050426">
    <property type="entry name" value="Glycosyltransferase_28"/>
</dbReference>
<dbReference type="RefSeq" id="WP_390320211.1">
    <property type="nucleotide sequence ID" value="NZ_JBHSPB010000020.1"/>
</dbReference>
<dbReference type="PANTHER" id="PTHR48050:SF13">
    <property type="entry name" value="STEROL 3-BETA-GLUCOSYLTRANSFERASE UGT80A2"/>
    <property type="match status" value="1"/>
</dbReference>
<dbReference type="InterPro" id="IPR048284">
    <property type="entry name" value="EryCIII-like_N"/>
</dbReference>
<dbReference type="PANTHER" id="PTHR48050">
    <property type="entry name" value="STEROL 3-BETA-GLUCOSYLTRANSFERASE"/>
    <property type="match status" value="1"/>
</dbReference>
<name>A0ABW0Z9T4_9ACTN</name>
<protein>
    <submittedName>
        <fullName evidence="7">Nucleotide disphospho-sugar-binding domain-containing protein</fullName>
    </submittedName>
</protein>
<dbReference type="CDD" id="cd03784">
    <property type="entry name" value="GT1_Gtf-like"/>
    <property type="match status" value="1"/>
</dbReference>
<accession>A0ABW0Z9T4</accession>
<dbReference type="InterPro" id="IPR002213">
    <property type="entry name" value="UDP_glucos_trans"/>
</dbReference>
<dbReference type="SUPFAM" id="SSF53756">
    <property type="entry name" value="UDP-Glycosyltransferase/glycogen phosphorylase"/>
    <property type="match status" value="1"/>
</dbReference>
<dbReference type="Pfam" id="PF06722">
    <property type="entry name" value="EryCIII-like_C"/>
    <property type="match status" value="1"/>
</dbReference>
<feature type="signal peptide" evidence="4">
    <location>
        <begin position="1"/>
        <end position="23"/>
    </location>
</feature>
<dbReference type="Gene3D" id="3.40.50.2000">
    <property type="entry name" value="Glycogen Phosphorylase B"/>
    <property type="match status" value="2"/>
</dbReference>
<evidence type="ECO:0000313" key="7">
    <source>
        <dbReference type="EMBL" id="MFC5723798.1"/>
    </source>
</evidence>
<keyword evidence="3" id="KW-0808">Transferase</keyword>
<evidence type="ECO:0000256" key="4">
    <source>
        <dbReference type="SAM" id="SignalP"/>
    </source>
</evidence>
<evidence type="ECO:0000313" key="8">
    <source>
        <dbReference type="Proteomes" id="UP001596083"/>
    </source>
</evidence>
<comment type="caution">
    <text evidence="7">The sequence shown here is derived from an EMBL/GenBank/DDBJ whole genome shotgun (WGS) entry which is preliminary data.</text>
</comment>
<evidence type="ECO:0000256" key="2">
    <source>
        <dbReference type="ARBA" id="ARBA00022676"/>
    </source>
</evidence>
<gene>
    <name evidence="7" type="ORF">ACFP1Z_26895</name>
</gene>
<comment type="similarity">
    <text evidence="1">Belongs to the glycosyltransferase 28 family.</text>
</comment>
<evidence type="ECO:0000256" key="1">
    <source>
        <dbReference type="ARBA" id="ARBA00006962"/>
    </source>
</evidence>
<evidence type="ECO:0000259" key="6">
    <source>
        <dbReference type="Pfam" id="PF21036"/>
    </source>
</evidence>
<keyword evidence="2" id="KW-0328">Glycosyltransferase</keyword>
<organism evidence="7 8">
    <name type="scientific">Streptomyces gamaensis</name>
    <dbReference type="NCBI Taxonomy" id="1763542"/>
    <lineage>
        <taxon>Bacteria</taxon>
        <taxon>Bacillati</taxon>
        <taxon>Actinomycetota</taxon>
        <taxon>Actinomycetes</taxon>
        <taxon>Kitasatosporales</taxon>
        <taxon>Streptomycetaceae</taxon>
        <taxon>Streptomyces</taxon>
    </lineage>
</organism>
<evidence type="ECO:0000256" key="3">
    <source>
        <dbReference type="ARBA" id="ARBA00022679"/>
    </source>
</evidence>
<dbReference type="EMBL" id="JBHSPB010000020">
    <property type="protein sequence ID" value="MFC5723798.1"/>
    <property type="molecule type" value="Genomic_DNA"/>
</dbReference>